<feature type="compositionally biased region" description="Polar residues" evidence="1">
    <location>
        <begin position="218"/>
        <end position="236"/>
    </location>
</feature>
<gene>
    <name evidence="3" type="primary">Aste57867_9434</name>
    <name evidence="2" type="ORF">As57867_009398</name>
    <name evidence="3" type="ORF">ASTE57867_9434</name>
</gene>
<proteinExistence type="predicted"/>
<feature type="region of interest" description="Disordered" evidence="1">
    <location>
        <begin position="122"/>
        <end position="154"/>
    </location>
</feature>
<reference evidence="3 4" key="1">
    <citation type="submission" date="2019-03" db="EMBL/GenBank/DDBJ databases">
        <authorList>
            <person name="Gaulin E."/>
            <person name="Dumas B."/>
        </authorList>
    </citation>
    <scope>NUCLEOTIDE SEQUENCE [LARGE SCALE GENOMIC DNA]</scope>
    <source>
        <strain evidence="3">CBS 568.67</strain>
    </source>
</reference>
<feature type="region of interest" description="Disordered" evidence="1">
    <location>
        <begin position="1"/>
        <end position="24"/>
    </location>
</feature>
<feature type="region of interest" description="Disordered" evidence="1">
    <location>
        <begin position="213"/>
        <end position="294"/>
    </location>
</feature>
<evidence type="ECO:0000313" key="2">
    <source>
        <dbReference type="EMBL" id="KAF0700048.1"/>
    </source>
</evidence>
<keyword evidence="4" id="KW-1185">Reference proteome</keyword>
<feature type="compositionally biased region" description="Polar residues" evidence="1">
    <location>
        <begin position="1"/>
        <end position="10"/>
    </location>
</feature>
<sequence length="421" mass="46065">MSLLTSLKSTFQKDKADEARDPSVDLFGEGRADLAPGGVVVATSVVEDTTSKTGSTIQANLDVIRKQLTMMGATALEFIDPKKDTKEDKTTQDAAPQDSPPTEHHRRRRSLIQSLGLDEISKVLVPDKDAPNDRVAQNTEVQQEPSPPAAEGRRRWMVLPKFTTTEKSKDRSVSCAAADEVIMQQQEPSPPSGRRHWSLMPTFTVDDLKLTKPDLDKSASTPSDPASREPSPTNKSDVGGGHRRRWSIIMSKTPDEFKPSNGDESSLDAPQSPQQQQQQQGQGSPLHDPTSVSTIQSDAQRVCSVLSGDAKRHLKILKGIDPTSVVVTDVKKAIAEANIWLRQCIAPTDSGDAPCIKEAKLNQRRHAERCLMDANVLALTEIKRLSDRATTNATYDGDILPIHPPTLPPRSHHLRTPSQGK</sequence>
<accession>A0A485KN88</accession>
<feature type="compositionally biased region" description="Basic and acidic residues" evidence="1">
    <location>
        <begin position="122"/>
        <end position="132"/>
    </location>
</feature>
<feature type="compositionally biased region" description="Basic and acidic residues" evidence="1">
    <location>
        <begin position="11"/>
        <end position="24"/>
    </location>
</feature>
<dbReference type="Proteomes" id="UP000332933">
    <property type="component" value="Unassembled WGS sequence"/>
</dbReference>
<dbReference type="EMBL" id="VJMH01005141">
    <property type="protein sequence ID" value="KAF0700048.1"/>
    <property type="molecule type" value="Genomic_DNA"/>
</dbReference>
<dbReference type="OrthoDB" id="79723at2759"/>
<name>A0A485KN88_9STRA</name>
<feature type="region of interest" description="Disordered" evidence="1">
    <location>
        <begin position="396"/>
        <end position="421"/>
    </location>
</feature>
<feature type="region of interest" description="Disordered" evidence="1">
    <location>
        <begin position="79"/>
        <end position="108"/>
    </location>
</feature>
<feature type="compositionally biased region" description="Low complexity" evidence="1">
    <location>
        <begin position="270"/>
        <end position="285"/>
    </location>
</feature>
<organism evidence="3 4">
    <name type="scientific">Aphanomyces stellatus</name>
    <dbReference type="NCBI Taxonomy" id="120398"/>
    <lineage>
        <taxon>Eukaryota</taxon>
        <taxon>Sar</taxon>
        <taxon>Stramenopiles</taxon>
        <taxon>Oomycota</taxon>
        <taxon>Saprolegniomycetes</taxon>
        <taxon>Saprolegniales</taxon>
        <taxon>Verrucalvaceae</taxon>
        <taxon>Aphanomyces</taxon>
    </lineage>
</organism>
<dbReference type="AlphaFoldDB" id="A0A485KN88"/>
<reference evidence="2" key="2">
    <citation type="submission" date="2019-06" db="EMBL/GenBank/DDBJ databases">
        <title>Genomics analysis of Aphanomyces spp. identifies a new class of oomycete effector associated with host adaptation.</title>
        <authorList>
            <person name="Gaulin E."/>
        </authorList>
    </citation>
    <scope>NUCLEOTIDE SEQUENCE</scope>
    <source>
        <strain evidence="2">CBS 578.67</strain>
    </source>
</reference>
<protein>
    <submittedName>
        <fullName evidence="3">Aste57867_9434 protein</fullName>
    </submittedName>
</protein>
<feature type="compositionally biased region" description="Basic and acidic residues" evidence="1">
    <location>
        <begin position="79"/>
        <end position="91"/>
    </location>
</feature>
<dbReference type="EMBL" id="CAADRA010005162">
    <property type="protein sequence ID" value="VFT86314.1"/>
    <property type="molecule type" value="Genomic_DNA"/>
</dbReference>
<feature type="compositionally biased region" description="Polar residues" evidence="1">
    <location>
        <begin position="135"/>
        <end position="144"/>
    </location>
</feature>
<evidence type="ECO:0000256" key="1">
    <source>
        <dbReference type="SAM" id="MobiDB-lite"/>
    </source>
</evidence>
<evidence type="ECO:0000313" key="3">
    <source>
        <dbReference type="EMBL" id="VFT86314.1"/>
    </source>
</evidence>
<evidence type="ECO:0000313" key="4">
    <source>
        <dbReference type="Proteomes" id="UP000332933"/>
    </source>
</evidence>